<dbReference type="AlphaFoldDB" id="A0A381NHE9"/>
<name>A0A381NHE9_9ZZZZ</name>
<organism evidence="1">
    <name type="scientific">marine metagenome</name>
    <dbReference type="NCBI Taxonomy" id="408172"/>
    <lineage>
        <taxon>unclassified sequences</taxon>
        <taxon>metagenomes</taxon>
        <taxon>ecological metagenomes</taxon>
    </lineage>
</organism>
<protein>
    <submittedName>
        <fullName evidence="1">Uncharacterized protein</fullName>
    </submittedName>
</protein>
<proteinExistence type="predicted"/>
<accession>A0A381NHE9</accession>
<dbReference type="EMBL" id="UINC01000362">
    <property type="protein sequence ID" value="SUZ54010.1"/>
    <property type="molecule type" value="Genomic_DNA"/>
</dbReference>
<sequence>VHDLPDYDEPQPGTRLPVVGAVLGGVQPLEHVGQVVGRNARAVIVYTKFDAPDIVGQLDVQSGAGVAQPVLHQVGHHLGAAVDVQQGHGPVVGNRDLQADSGLQGGRREAVDLAGRPFGFQPQGGR</sequence>
<gene>
    <name evidence="1" type="ORF">METZ01_LOCUS6864</name>
</gene>
<feature type="non-terminal residue" evidence="1">
    <location>
        <position position="1"/>
    </location>
</feature>
<evidence type="ECO:0000313" key="1">
    <source>
        <dbReference type="EMBL" id="SUZ54010.1"/>
    </source>
</evidence>
<reference evidence="1" key="1">
    <citation type="submission" date="2018-05" db="EMBL/GenBank/DDBJ databases">
        <authorList>
            <person name="Lanie J.A."/>
            <person name="Ng W.-L."/>
            <person name="Kazmierczak K.M."/>
            <person name="Andrzejewski T.M."/>
            <person name="Davidsen T.M."/>
            <person name="Wayne K.J."/>
            <person name="Tettelin H."/>
            <person name="Glass J.I."/>
            <person name="Rusch D."/>
            <person name="Podicherti R."/>
            <person name="Tsui H.-C.T."/>
            <person name="Winkler M.E."/>
        </authorList>
    </citation>
    <scope>NUCLEOTIDE SEQUENCE</scope>
</reference>